<evidence type="ECO:0000313" key="1">
    <source>
        <dbReference type="EMBL" id="SNX46727.1"/>
    </source>
</evidence>
<dbReference type="AlphaFoldDB" id="A0A240EDE6"/>
<keyword evidence="2" id="KW-1185">Reference proteome</keyword>
<gene>
    <name evidence="1" type="ORF">SAMN05421731_11712</name>
</gene>
<dbReference type="InterPro" id="IPR025528">
    <property type="entry name" value="BrnA_antitoxin"/>
</dbReference>
<name>A0A240EDE6_9GAMM</name>
<evidence type="ECO:0000313" key="2">
    <source>
        <dbReference type="Proteomes" id="UP000219042"/>
    </source>
</evidence>
<dbReference type="Pfam" id="PF14384">
    <property type="entry name" value="BrnA_antitoxin"/>
    <property type="match status" value="1"/>
</dbReference>
<proteinExistence type="predicted"/>
<sequence length="107" mass="12472">MKQTFITKISDEMDDYPEFTQADFDRATFRIKGQPVSKDVWQKAVHTKVKKQKISITLDPDVLAYFKAKADGKGYQTLINAALREAMLKEHFKDDLRQIIREELKHA</sequence>
<dbReference type="RefSeq" id="WP_213064437.1">
    <property type="nucleotide sequence ID" value="NZ_BAABHT010000021.1"/>
</dbReference>
<dbReference type="EMBL" id="OANT01000017">
    <property type="protein sequence ID" value="SNX46727.1"/>
    <property type="molecule type" value="Genomic_DNA"/>
</dbReference>
<accession>A0A240EDE6</accession>
<reference evidence="2" key="1">
    <citation type="submission" date="2016-09" db="EMBL/GenBank/DDBJ databases">
        <authorList>
            <person name="Varghese N."/>
            <person name="Submissions S."/>
        </authorList>
    </citation>
    <scope>NUCLEOTIDE SEQUENCE [LARGE SCALE GENOMIC DNA]</scope>
    <source>
        <strain evidence="2">ANC 4466</strain>
    </source>
</reference>
<organism evidence="1 2">
    <name type="scientific">Acinetobacter puyangensis</name>
    <dbReference type="NCBI Taxonomy" id="1096779"/>
    <lineage>
        <taxon>Bacteria</taxon>
        <taxon>Pseudomonadati</taxon>
        <taxon>Pseudomonadota</taxon>
        <taxon>Gammaproteobacteria</taxon>
        <taxon>Moraxellales</taxon>
        <taxon>Moraxellaceae</taxon>
        <taxon>Acinetobacter</taxon>
    </lineage>
</organism>
<dbReference type="Proteomes" id="UP000219042">
    <property type="component" value="Unassembled WGS sequence"/>
</dbReference>
<protein>
    <submittedName>
        <fullName evidence="1">Uncharacterized conserved protein, DUF4415 family</fullName>
    </submittedName>
</protein>